<dbReference type="PANTHER" id="PTHR36440:SF1">
    <property type="entry name" value="PUTATIVE (AFU_ORTHOLOGUE AFUA_8G07350)-RELATED"/>
    <property type="match status" value="1"/>
</dbReference>
<evidence type="ECO:0000313" key="2">
    <source>
        <dbReference type="EMBL" id="QOY89171.1"/>
    </source>
</evidence>
<dbReference type="Pfam" id="PF07883">
    <property type="entry name" value="Cupin_2"/>
    <property type="match status" value="1"/>
</dbReference>
<dbReference type="EMBL" id="CP063849">
    <property type="protein sequence ID" value="QOY89171.1"/>
    <property type="molecule type" value="Genomic_DNA"/>
</dbReference>
<feature type="domain" description="Cupin type-2" evidence="1">
    <location>
        <begin position="63"/>
        <end position="119"/>
    </location>
</feature>
<organism evidence="2 3">
    <name type="scientific">Paludibaculum fermentans</name>
    <dbReference type="NCBI Taxonomy" id="1473598"/>
    <lineage>
        <taxon>Bacteria</taxon>
        <taxon>Pseudomonadati</taxon>
        <taxon>Acidobacteriota</taxon>
        <taxon>Terriglobia</taxon>
        <taxon>Bryobacterales</taxon>
        <taxon>Bryobacteraceae</taxon>
        <taxon>Paludibaculum</taxon>
    </lineage>
</organism>
<gene>
    <name evidence="2" type="ORF">IRI77_04210</name>
</gene>
<dbReference type="SUPFAM" id="SSF51182">
    <property type="entry name" value="RmlC-like cupins"/>
    <property type="match status" value="1"/>
</dbReference>
<keyword evidence="3" id="KW-1185">Reference proteome</keyword>
<dbReference type="Gene3D" id="2.60.120.10">
    <property type="entry name" value="Jelly Rolls"/>
    <property type="match status" value="1"/>
</dbReference>
<proteinExistence type="predicted"/>
<dbReference type="Proteomes" id="UP000593892">
    <property type="component" value="Chromosome"/>
</dbReference>
<dbReference type="KEGG" id="pfer:IRI77_04210"/>
<dbReference type="AlphaFoldDB" id="A0A7S7NT09"/>
<dbReference type="InterPro" id="IPR053146">
    <property type="entry name" value="QDO-like"/>
</dbReference>
<name>A0A7S7NT09_PALFE</name>
<accession>A0A7S7NT09</accession>
<reference evidence="2 3" key="1">
    <citation type="submission" date="2020-10" db="EMBL/GenBank/DDBJ databases">
        <title>Complete genome sequence of Paludibaculum fermentans P105T, a facultatively anaerobic acidobacterium capable of dissimilatory Fe(III) reduction.</title>
        <authorList>
            <person name="Dedysh S.N."/>
            <person name="Beletsky A.V."/>
            <person name="Kulichevskaya I.S."/>
            <person name="Mardanov A.V."/>
            <person name="Ravin N.V."/>
        </authorList>
    </citation>
    <scope>NUCLEOTIDE SEQUENCE [LARGE SCALE GENOMIC DNA]</scope>
    <source>
        <strain evidence="2 3">P105</strain>
    </source>
</reference>
<dbReference type="InterPro" id="IPR014710">
    <property type="entry name" value="RmlC-like_jellyroll"/>
</dbReference>
<dbReference type="InterPro" id="IPR011051">
    <property type="entry name" value="RmlC_Cupin_sf"/>
</dbReference>
<evidence type="ECO:0000259" key="1">
    <source>
        <dbReference type="Pfam" id="PF07883"/>
    </source>
</evidence>
<dbReference type="PANTHER" id="PTHR36440">
    <property type="entry name" value="PUTATIVE (AFU_ORTHOLOGUE AFUA_8G07350)-RELATED"/>
    <property type="match status" value="1"/>
</dbReference>
<protein>
    <submittedName>
        <fullName evidence="2">Cupin domain-containing protein</fullName>
    </submittedName>
</protein>
<dbReference type="InterPro" id="IPR013096">
    <property type="entry name" value="Cupin_2"/>
</dbReference>
<sequence length="180" mass="20105">MSRVQWIPRVFEWRSKMTVAQLAPVITRKSLENTYRYGGGVISILLSAEQTGGQFSVWESVQKPGSEPPLHIHYTSDETFFVMEGTMRFMVGEAIIEAPAGSVVFAPRGIPHTFKIKSEFVRAITVCTPGGFEVWFRTLGTPAAGFDLPDQVEPFNPADLPRMIELGRKLGTETIRPVEF</sequence>
<evidence type="ECO:0000313" key="3">
    <source>
        <dbReference type="Proteomes" id="UP000593892"/>
    </source>
</evidence>
<dbReference type="RefSeq" id="WP_194450833.1">
    <property type="nucleotide sequence ID" value="NZ_CP063849.1"/>
</dbReference>